<keyword evidence="5" id="KW-0472">Membrane</keyword>
<comment type="caution">
    <text evidence="7">The sequence shown here is derived from an EMBL/GenBank/DDBJ whole genome shotgun (WGS) entry which is preliminary data.</text>
</comment>
<evidence type="ECO:0000256" key="5">
    <source>
        <dbReference type="ARBA" id="ARBA00023136"/>
    </source>
</evidence>
<evidence type="ECO:0000256" key="3">
    <source>
        <dbReference type="ARBA" id="ARBA00022781"/>
    </source>
</evidence>
<accession>A0A0G1ZAC8</accession>
<dbReference type="AlphaFoldDB" id="A0A0G1ZAC8"/>
<proteinExistence type="predicted"/>
<keyword evidence="4" id="KW-0406">Ion transport</keyword>
<name>A0A0G1ZAC8_9BACT</name>
<keyword evidence="2" id="KW-0813">Transport</keyword>
<protein>
    <submittedName>
        <fullName evidence="7">Uncharacterized protein</fullName>
    </submittedName>
</protein>
<evidence type="ECO:0000313" key="7">
    <source>
        <dbReference type="EMBL" id="KKW24647.1"/>
    </source>
</evidence>
<gene>
    <name evidence="7" type="ORF">UY67_C0005G0019</name>
</gene>
<dbReference type="Proteomes" id="UP000034273">
    <property type="component" value="Unassembled WGS sequence"/>
</dbReference>
<sequence length="129" mass="14581">MESAYAQALWKMVNGGKTPHAAVAALRELLINDGREILLPRIGKAFEKIAARELARTRLTLSVAREKDERRAKHEVKDVLEKLNLDMKDMITHIDSHLIGGWRLEGAEHLVDASYKKHLLSIYNAATKE</sequence>
<reference evidence="7 8" key="1">
    <citation type="journal article" date="2015" name="Nature">
        <title>rRNA introns, odd ribosomes, and small enigmatic genomes across a large radiation of phyla.</title>
        <authorList>
            <person name="Brown C.T."/>
            <person name="Hug L.A."/>
            <person name="Thomas B.C."/>
            <person name="Sharon I."/>
            <person name="Castelle C.J."/>
            <person name="Singh A."/>
            <person name="Wilkins M.J."/>
            <person name="Williams K.H."/>
            <person name="Banfield J.F."/>
        </authorList>
    </citation>
    <scope>NUCLEOTIDE SEQUENCE [LARGE SCALE GENOMIC DNA]</scope>
</reference>
<dbReference type="STRING" id="1618671.UY67_C0005G0019"/>
<keyword evidence="3" id="KW-0375">Hydrogen ion transport</keyword>
<dbReference type="InterPro" id="IPR000711">
    <property type="entry name" value="ATPase_OSCP/dsu"/>
</dbReference>
<evidence type="ECO:0000256" key="2">
    <source>
        <dbReference type="ARBA" id="ARBA00022448"/>
    </source>
</evidence>
<evidence type="ECO:0000256" key="4">
    <source>
        <dbReference type="ARBA" id="ARBA00023065"/>
    </source>
</evidence>
<organism evidence="7 8">
    <name type="scientific">Candidatus Kaiserbacteria bacterium GW2011_GWA2_52_12</name>
    <dbReference type="NCBI Taxonomy" id="1618671"/>
    <lineage>
        <taxon>Bacteria</taxon>
        <taxon>Candidatus Kaiseribacteriota</taxon>
    </lineage>
</organism>
<evidence type="ECO:0000313" key="8">
    <source>
        <dbReference type="Proteomes" id="UP000034273"/>
    </source>
</evidence>
<evidence type="ECO:0000256" key="6">
    <source>
        <dbReference type="ARBA" id="ARBA00023310"/>
    </source>
</evidence>
<dbReference type="GO" id="GO:0046933">
    <property type="term" value="F:proton-transporting ATP synthase activity, rotational mechanism"/>
    <property type="evidence" value="ECO:0007669"/>
    <property type="project" value="InterPro"/>
</dbReference>
<keyword evidence="6" id="KW-0066">ATP synthesis</keyword>
<dbReference type="Pfam" id="PF00213">
    <property type="entry name" value="OSCP"/>
    <property type="match status" value="1"/>
</dbReference>
<evidence type="ECO:0000256" key="1">
    <source>
        <dbReference type="ARBA" id="ARBA00004370"/>
    </source>
</evidence>
<comment type="subcellular location">
    <subcellularLocation>
        <location evidence="1">Membrane</location>
    </subcellularLocation>
</comment>
<dbReference type="EMBL" id="LCQW01000005">
    <property type="protein sequence ID" value="KKW24647.1"/>
    <property type="molecule type" value="Genomic_DNA"/>
</dbReference>
<dbReference type="GO" id="GO:0016020">
    <property type="term" value="C:membrane"/>
    <property type="evidence" value="ECO:0007669"/>
    <property type="project" value="UniProtKB-SubCell"/>
</dbReference>